<evidence type="ECO:0000313" key="8">
    <source>
        <dbReference type="Proteomes" id="UP001596055"/>
    </source>
</evidence>
<evidence type="ECO:0000256" key="3">
    <source>
        <dbReference type="ARBA" id="ARBA00022692"/>
    </source>
</evidence>
<feature type="transmembrane region" description="Helical" evidence="6">
    <location>
        <begin position="21"/>
        <end position="41"/>
    </location>
</feature>
<keyword evidence="5 6" id="KW-0472">Membrane</keyword>
<evidence type="ECO:0000256" key="2">
    <source>
        <dbReference type="ARBA" id="ARBA00022475"/>
    </source>
</evidence>
<gene>
    <name evidence="7" type="ORF">ACFPQA_14670</name>
</gene>
<evidence type="ECO:0000256" key="4">
    <source>
        <dbReference type="ARBA" id="ARBA00022989"/>
    </source>
</evidence>
<keyword evidence="2" id="KW-1003">Cell membrane</keyword>
<feature type="transmembrane region" description="Helical" evidence="6">
    <location>
        <begin position="47"/>
        <end position="68"/>
    </location>
</feature>
<protein>
    <submittedName>
        <fullName evidence="7">ATP synthase subunit I</fullName>
    </submittedName>
</protein>
<proteinExistence type="predicted"/>
<name>A0ABW0RND1_9GAMM</name>
<feature type="transmembrane region" description="Helical" evidence="6">
    <location>
        <begin position="111"/>
        <end position="131"/>
    </location>
</feature>
<keyword evidence="8" id="KW-1185">Reference proteome</keyword>
<feature type="transmembrane region" description="Helical" evidence="6">
    <location>
        <begin position="88"/>
        <end position="105"/>
    </location>
</feature>
<dbReference type="RefSeq" id="WP_248156572.1">
    <property type="nucleotide sequence ID" value="NZ_JAKZAJ010000002.1"/>
</dbReference>
<evidence type="ECO:0000313" key="7">
    <source>
        <dbReference type="EMBL" id="MFC5546304.1"/>
    </source>
</evidence>
<dbReference type="Proteomes" id="UP001596055">
    <property type="component" value="Unassembled WGS sequence"/>
</dbReference>
<comment type="caution">
    <text evidence="7">The sequence shown here is derived from an EMBL/GenBank/DDBJ whole genome shotgun (WGS) entry which is preliminary data.</text>
</comment>
<sequence>MQISRRKPGQKTDRMRPPVHRLILVQLGVTLAMAIAGYLMAGLVMAYSALLGGLTYTLPNALFTQQVFRYRPARAIGSIVKAFYRGEVVKLVLTALCFAAVFKWADPLDARMFFITFILVLLTNSLAPALWGSKSLKLRA</sequence>
<accession>A0ABW0RND1</accession>
<evidence type="ECO:0000256" key="5">
    <source>
        <dbReference type="ARBA" id="ARBA00023136"/>
    </source>
</evidence>
<dbReference type="InterPro" id="IPR005598">
    <property type="entry name" value="ATP_synth_I"/>
</dbReference>
<dbReference type="EMBL" id="JBHSNL010000006">
    <property type="protein sequence ID" value="MFC5546304.1"/>
    <property type="molecule type" value="Genomic_DNA"/>
</dbReference>
<reference evidence="8" key="1">
    <citation type="journal article" date="2019" name="Int. J. Syst. Evol. Microbiol.">
        <title>The Global Catalogue of Microorganisms (GCM) 10K type strain sequencing project: providing services to taxonomists for standard genome sequencing and annotation.</title>
        <authorList>
            <consortium name="The Broad Institute Genomics Platform"/>
            <consortium name="The Broad Institute Genome Sequencing Center for Infectious Disease"/>
            <person name="Wu L."/>
            <person name="Ma J."/>
        </authorList>
    </citation>
    <scope>NUCLEOTIDE SEQUENCE [LARGE SCALE GENOMIC DNA]</scope>
    <source>
        <strain evidence="8">CGMCC 4.1799</strain>
    </source>
</reference>
<evidence type="ECO:0000256" key="6">
    <source>
        <dbReference type="SAM" id="Phobius"/>
    </source>
</evidence>
<evidence type="ECO:0000256" key="1">
    <source>
        <dbReference type="ARBA" id="ARBA00004651"/>
    </source>
</evidence>
<keyword evidence="3 6" id="KW-0812">Transmembrane</keyword>
<dbReference type="Pfam" id="PF03899">
    <property type="entry name" value="ATP-synt_I"/>
    <property type="match status" value="1"/>
</dbReference>
<organism evidence="7 8">
    <name type="scientific">Marinobacter koreensis</name>
    <dbReference type="NCBI Taxonomy" id="335974"/>
    <lineage>
        <taxon>Bacteria</taxon>
        <taxon>Pseudomonadati</taxon>
        <taxon>Pseudomonadota</taxon>
        <taxon>Gammaproteobacteria</taxon>
        <taxon>Pseudomonadales</taxon>
        <taxon>Marinobacteraceae</taxon>
        <taxon>Marinobacter</taxon>
    </lineage>
</organism>
<comment type="subcellular location">
    <subcellularLocation>
        <location evidence="1">Cell membrane</location>
        <topology evidence="1">Multi-pass membrane protein</topology>
    </subcellularLocation>
</comment>
<keyword evidence="4 6" id="KW-1133">Transmembrane helix</keyword>